<dbReference type="Pfam" id="PF03916">
    <property type="entry name" value="NrfD"/>
    <property type="match status" value="1"/>
</dbReference>
<dbReference type="PANTHER" id="PTHR43044">
    <property type="match status" value="1"/>
</dbReference>
<dbReference type="InterPro" id="IPR054823">
    <property type="entry name" value="DsrP-like"/>
</dbReference>
<dbReference type="NCBIfam" id="NF045798">
    <property type="entry name" value="DsrP"/>
    <property type="match status" value="1"/>
</dbReference>
<evidence type="ECO:0000313" key="9">
    <source>
        <dbReference type="Proteomes" id="UP001366166"/>
    </source>
</evidence>
<comment type="subcellular location">
    <subcellularLocation>
        <location evidence="1">Cell membrane</location>
        <topology evidence="1">Multi-pass membrane protein</topology>
    </subcellularLocation>
</comment>
<feature type="transmembrane region" description="Helical" evidence="7">
    <location>
        <begin position="351"/>
        <end position="373"/>
    </location>
</feature>
<dbReference type="PANTHER" id="PTHR43044:SF2">
    <property type="entry name" value="POLYSULPHIDE REDUCTASE NRFD"/>
    <property type="match status" value="1"/>
</dbReference>
<feature type="transmembrane region" description="Helical" evidence="7">
    <location>
        <begin position="12"/>
        <end position="32"/>
    </location>
</feature>
<dbReference type="RefSeq" id="WP_338605785.1">
    <property type="nucleotide sequence ID" value="NZ_AP028679.1"/>
</dbReference>
<dbReference type="Proteomes" id="UP001366166">
    <property type="component" value="Chromosome"/>
</dbReference>
<dbReference type="KEGG" id="dmp:FAK_11240"/>
<keyword evidence="9" id="KW-1185">Reference proteome</keyword>
<gene>
    <name evidence="8" type="ORF">FAK_11240</name>
</gene>
<keyword evidence="4 7" id="KW-0812">Transmembrane</keyword>
<evidence type="ECO:0000256" key="3">
    <source>
        <dbReference type="ARBA" id="ARBA00022475"/>
    </source>
</evidence>
<feature type="transmembrane region" description="Helical" evidence="7">
    <location>
        <begin position="280"/>
        <end position="303"/>
    </location>
</feature>
<feature type="transmembrane region" description="Helical" evidence="7">
    <location>
        <begin position="164"/>
        <end position="186"/>
    </location>
</feature>
<dbReference type="Gene3D" id="1.20.1630.10">
    <property type="entry name" value="Formate dehydrogenase/DMSO reductase domain"/>
    <property type="match status" value="1"/>
</dbReference>
<accession>A0AAU9EAB0</accession>
<keyword evidence="6 7" id="KW-0472">Membrane</keyword>
<proteinExistence type="inferred from homology"/>
<keyword evidence="5 7" id="KW-1133">Transmembrane helix</keyword>
<evidence type="ECO:0000256" key="5">
    <source>
        <dbReference type="ARBA" id="ARBA00022989"/>
    </source>
</evidence>
<evidence type="ECO:0000256" key="1">
    <source>
        <dbReference type="ARBA" id="ARBA00004651"/>
    </source>
</evidence>
<keyword evidence="3" id="KW-1003">Cell membrane</keyword>
<dbReference type="EMBL" id="AP028679">
    <property type="protein sequence ID" value="BEQ14058.1"/>
    <property type="molecule type" value="Genomic_DNA"/>
</dbReference>
<dbReference type="InterPro" id="IPR005614">
    <property type="entry name" value="NrfD-like"/>
</dbReference>
<feature type="transmembrane region" description="Helical" evidence="7">
    <location>
        <begin position="239"/>
        <end position="260"/>
    </location>
</feature>
<feature type="transmembrane region" description="Helical" evidence="7">
    <location>
        <begin position="52"/>
        <end position="74"/>
    </location>
</feature>
<organism evidence="8 9">
    <name type="scientific">Desulfoferula mesophila</name>
    <dbReference type="NCBI Taxonomy" id="3058419"/>
    <lineage>
        <taxon>Bacteria</taxon>
        <taxon>Pseudomonadati</taxon>
        <taxon>Thermodesulfobacteriota</taxon>
        <taxon>Desulfarculia</taxon>
        <taxon>Desulfarculales</taxon>
        <taxon>Desulfarculaceae</taxon>
        <taxon>Desulfoferula</taxon>
    </lineage>
</organism>
<dbReference type="GO" id="GO:0005886">
    <property type="term" value="C:plasma membrane"/>
    <property type="evidence" value="ECO:0007669"/>
    <property type="project" value="UniProtKB-SubCell"/>
</dbReference>
<evidence type="ECO:0000256" key="6">
    <source>
        <dbReference type="ARBA" id="ARBA00023136"/>
    </source>
</evidence>
<evidence type="ECO:0000256" key="7">
    <source>
        <dbReference type="SAM" id="Phobius"/>
    </source>
</evidence>
<reference evidence="9" key="1">
    <citation type="journal article" date="2023" name="Arch. Microbiol.">
        <title>Desulfoferula mesophilus gen. nov. sp. nov., a mesophilic sulfate-reducing bacterium isolated from a brackish lake sediment.</title>
        <authorList>
            <person name="Watanabe T."/>
            <person name="Yabe T."/>
            <person name="Tsuji J.M."/>
            <person name="Fukui M."/>
        </authorList>
    </citation>
    <scope>NUCLEOTIDE SEQUENCE [LARGE SCALE GENOMIC DNA]</scope>
    <source>
        <strain evidence="9">12FAK</strain>
    </source>
</reference>
<evidence type="ECO:0000256" key="4">
    <source>
        <dbReference type="ARBA" id="ARBA00022692"/>
    </source>
</evidence>
<dbReference type="AlphaFoldDB" id="A0AAU9EAB0"/>
<name>A0AAU9EAB0_9BACT</name>
<evidence type="ECO:0000313" key="8">
    <source>
        <dbReference type="EMBL" id="BEQ14058.1"/>
    </source>
</evidence>
<protein>
    <submittedName>
        <fullName evidence="8">Menaquinol oxidoreductase</fullName>
    </submittedName>
</protein>
<evidence type="ECO:0000256" key="2">
    <source>
        <dbReference type="ARBA" id="ARBA00008929"/>
    </source>
</evidence>
<feature type="transmembrane region" description="Helical" evidence="7">
    <location>
        <begin position="125"/>
        <end position="143"/>
    </location>
</feature>
<feature type="transmembrane region" description="Helical" evidence="7">
    <location>
        <begin position="86"/>
        <end position="105"/>
    </location>
</feature>
<sequence length="385" mass="42576">MLELALRGNRLYWGWLGLLGALLLTGFITYLYQYNQGLMVTGMSRDVSWGLYIAQLTFLVGVAASAVMLVLPYYLHHFKDFGRITILGEFLAIAAVIMCMLFVTVDLGKPSRLLNIFLHPTPGSVMFWDVNVLQGYLLLNLVIGWVSLEAERKQVAPPGWVKPLIYLSIPWAVSIHTVTAFLYAGLPGRGYWLTAILAPRFLASAFAAGPAVLIILALVIRRVAGFDAGRRAIDTLAKIVTYAIILHLFFFLLEVFTVLYSDIPSHKAHLTYLYLGLHGHGALVGWMWAALVMGVGAVVLLLNPRWRGRYPLLAFACVMVFGCTWIDKGLGMMAGGFTPNPLHEVTEYIPTWVEILISLGIYSLGALIVTVLYKVALGVKRETEG</sequence>
<feature type="transmembrane region" description="Helical" evidence="7">
    <location>
        <begin position="310"/>
        <end position="331"/>
    </location>
</feature>
<comment type="similarity">
    <text evidence="2">Belongs to the NrfD family.</text>
</comment>
<feature type="transmembrane region" description="Helical" evidence="7">
    <location>
        <begin position="192"/>
        <end position="219"/>
    </location>
</feature>